<reference evidence="3 4" key="1">
    <citation type="journal article" date="2015" name="Genome Biol. Evol.">
        <title>Comparative Genomics of a Bacterivorous Green Alga Reveals Evolutionary Causalities and Consequences of Phago-Mixotrophic Mode of Nutrition.</title>
        <authorList>
            <person name="Burns J.A."/>
            <person name="Paasch A."/>
            <person name="Narechania A."/>
            <person name="Kim E."/>
        </authorList>
    </citation>
    <scope>NUCLEOTIDE SEQUENCE [LARGE SCALE GENOMIC DNA]</scope>
    <source>
        <strain evidence="3 4">PLY_AMNH</strain>
    </source>
</reference>
<evidence type="ECO:0000313" key="4">
    <source>
        <dbReference type="Proteomes" id="UP001190700"/>
    </source>
</evidence>
<name>A0AAE0ERX5_9CHLO</name>
<keyword evidence="4" id="KW-1185">Reference proteome</keyword>
<sequence>IGRLMHRNLKLSASPPSTPYLGFGNYAGATKSPATSSAAYAPIVMALGSLLQAVEGAKSALESLESESSKALSKLDARMTALEGACERTIRSQENELAAVAEDATTSLRAAMDAIKQRDAQLARARASAASRARQVEQLMKQLGEQHEVLEAQGALARRNHEVELLRQELKKAGGVTPPGMEMSPQGSRGAGQAGGQAAYMEQLQQQLSLLRFEATGVRTSPPGQGEPPRQNSGSPYTSPHQQQQQQPEASAEEMTRQRLMDMEHAAHSQQLRIQYMEASMQMQKEQMERAATAAAAEVEEQRRRAEEARLQAAALEQAMAENQRSAAETESQEQAEKQRLLTLLSQMEQRQREGGEARQAEQAREREAHARQLQQMEAAAAARLSALQRMGQSEEGAKAGRHALQDDSKKRIKQPTEEMEAAMAVAAAAAAKASKKPAEGAAETEDAEKAHMQKKMNQLEREANAALADLPEAPGATTLTKPVEKAPAVREGGREASAPPKGGQLGEGTGKNPGVNDKTEYMIEELPHTAEMETIEEGSEDSMGEEDTEVVAPIKTRPRLRSRAVSSDSVPSDEGESDTEVSLLRSGLNESRTMHPKIRRSSTMPSEERPKFRPRVHSDSEQASTAKSGAPPKESLEKFNAMFAKQSEKKSRSTTAFTPSTPPHTPVGDVASADGDGGPSGKSGSKRSQRASMSIVNTVEEVKRLSQATATPDSSSEKKGPYSCCSGQLAVLILN</sequence>
<evidence type="ECO:0000256" key="2">
    <source>
        <dbReference type="SAM" id="MobiDB-lite"/>
    </source>
</evidence>
<dbReference type="EMBL" id="LGRX02034448">
    <property type="protein sequence ID" value="KAK3237787.1"/>
    <property type="molecule type" value="Genomic_DNA"/>
</dbReference>
<feature type="compositionally biased region" description="Basic and acidic residues" evidence="2">
    <location>
        <begin position="607"/>
        <end position="621"/>
    </location>
</feature>
<proteinExistence type="predicted"/>
<dbReference type="Proteomes" id="UP001190700">
    <property type="component" value="Unassembled WGS sequence"/>
</dbReference>
<feature type="compositionally biased region" description="Acidic residues" evidence="2">
    <location>
        <begin position="534"/>
        <end position="550"/>
    </location>
</feature>
<feature type="region of interest" description="Disordered" evidence="2">
    <location>
        <begin position="172"/>
        <end position="198"/>
    </location>
</feature>
<feature type="compositionally biased region" description="Polar residues" evidence="2">
    <location>
        <begin position="230"/>
        <end position="241"/>
    </location>
</feature>
<feature type="region of interest" description="Disordered" evidence="2">
    <location>
        <begin position="285"/>
        <end position="723"/>
    </location>
</feature>
<accession>A0AAE0ERX5</accession>
<feature type="compositionally biased region" description="Low complexity" evidence="2">
    <location>
        <begin position="311"/>
        <end position="330"/>
    </location>
</feature>
<feature type="coiled-coil region" evidence="1">
    <location>
        <begin position="47"/>
        <end position="74"/>
    </location>
</feature>
<organism evidence="3 4">
    <name type="scientific">Cymbomonas tetramitiformis</name>
    <dbReference type="NCBI Taxonomy" id="36881"/>
    <lineage>
        <taxon>Eukaryota</taxon>
        <taxon>Viridiplantae</taxon>
        <taxon>Chlorophyta</taxon>
        <taxon>Pyramimonadophyceae</taxon>
        <taxon>Pyramimonadales</taxon>
        <taxon>Pyramimonadaceae</taxon>
        <taxon>Cymbomonas</taxon>
    </lineage>
</organism>
<feature type="region of interest" description="Disordered" evidence="2">
    <location>
        <begin position="217"/>
        <end position="256"/>
    </location>
</feature>
<protein>
    <submittedName>
        <fullName evidence="3">Uncharacterized protein</fullName>
    </submittedName>
</protein>
<feature type="compositionally biased region" description="Basic and acidic residues" evidence="2">
    <location>
        <begin position="448"/>
        <end position="464"/>
    </location>
</feature>
<keyword evidence="1" id="KW-0175">Coiled coil</keyword>
<evidence type="ECO:0000256" key="1">
    <source>
        <dbReference type="SAM" id="Coils"/>
    </source>
</evidence>
<feature type="compositionally biased region" description="Basic and acidic residues" evidence="2">
    <location>
        <begin position="350"/>
        <end position="371"/>
    </location>
</feature>
<dbReference type="AlphaFoldDB" id="A0AAE0ERX5"/>
<feature type="compositionally biased region" description="Basic and acidic residues" evidence="2">
    <location>
        <begin position="483"/>
        <end position="495"/>
    </location>
</feature>
<gene>
    <name evidence="3" type="ORF">CYMTET_52160</name>
</gene>
<feature type="compositionally biased region" description="Low complexity" evidence="2">
    <location>
        <begin position="372"/>
        <end position="390"/>
    </location>
</feature>
<evidence type="ECO:0000313" key="3">
    <source>
        <dbReference type="EMBL" id="KAK3237787.1"/>
    </source>
</evidence>
<feature type="compositionally biased region" description="Basic and acidic residues" evidence="2">
    <location>
        <begin position="396"/>
        <end position="410"/>
    </location>
</feature>
<feature type="compositionally biased region" description="Basic and acidic residues" evidence="2">
    <location>
        <begin position="518"/>
        <end position="532"/>
    </location>
</feature>
<comment type="caution">
    <text evidence="3">The sequence shown here is derived from an EMBL/GenBank/DDBJ whole genome shotgun (WGS) entry which is preliminary data.</text>
</comment>
<feature type="non-terminal residue" evidence="3">
    <location>
        <position position="1"/>
    </location>
</feature>
<feature type="compositionally biased region" description="Basic and acidic residues" evidence="2">
    <location>
        <begin position="300"/>
        <end position="310"/>
    </location>
</feature>
<feature type="compositionally biased region" description="Low complexity" evidence="2">
    <location>
        <begin position="422"/>
        <end position="433"/>
    </location>
</feature>